<evidence type="ECO:0000256" key="7">
    <source>
        <dbReference type="ARBA" id="ARBA00022989"/>
    </source>
</evidence>
<protein>
    <recommendedName>
        <fullName evidence="9">Transport permease protein</fullName>
    </recommendedName>
</protein>
<dbReference type="PROSITE" id="PS51012">
    <property type="entry name" value="ABC_TM2"/>
    <property type="match status" value="1"/>
</dbReference>
<evidence type="ECO:0000256" key="3">
    <source>
        <dbReference type="ARBA" id="ARBA00022448"/>
    </source>
</evidence>
<feature type="transmembrane region" description="Helical" evidence="9">
    <location>
        <begin position="101"/>
        <end position="125"/>
    </location>
</feature>
<accession>A0A200I164</accession>
<dbReference type="Pfam" id="PF01061">
    <property type="entry name" value="ABC2_membrane"/>
    <property type="match status" value="1"/>
</dbReference>
<name>A0A200I164_9ENTE</name>
<dbReference type="RefSeq" id="WP_087662855.1">
    <property type="nucleotide sequence ID" value="NZ_CP010059.1"/>
</dbReference>
<dbReference type="Proteomes" id="UP000196503">
    <property type="component" value="Unassembled WGS sequence"/>
</dbReference>
<evidence type="ECO:0000256" key="6">
    <source>
        <dbReference type="ARBA" id="ARBA00022692"/>
    </source>
</evidence>
<feature type="transmembrane region" description="Helical" evidence="9">
    <location>
        <begin position="234"/>
        <end position="254"/>
    </location>
</feature>
<gene>
    <name evidence="11" type="ORF">A5869_000510</name>
</gene>
<dbReference type="GO" id="GO:0140359">
    <property type="term" value="F:ABC-type transporter activity"/>
    <property type="evidence" value="ECO:0007669"/>
    <property type="project" value="InterPro"/>
</dbReference>
<evidence type="ECO:0000256" key="1">
    <source>
        <dbReference type="ARBA" id="ARBA00004429"/>
    </source>
</evidence>
<comment type="caution">
    <text evidence="11">The sequence shown here is derived from an EMBL/GenBank/DDBJ whole genome shotgun (WGS) entry which is preliminary data.</text>
</comment>
<feature type="transmembrane region" description="Helical" evidence="9">
    <location>
        <begin position="173"/>
        <end position="192"/>
    </location>
</feature>
<comment type="similarity">
    <text evidence="2 9">Belongs to the ABC-2 integral membrane protein family.</text>
</comment>
<feature type="domain" description="ABC transmembrane type-2" evidence="10">
    <location>
        <begin position="27"/>
        <end position="257"/>
    </location>
</feature>
<keyword evidence="4 9" id="KW-1003">Cell membrane</keyword>
<dbReference type="GO" id="GO:0005886">
    <property type="term" value="C:plasma membrane"/>
    <property type="evidence" value="ECO:0007669"/>
    <property type="project" value="UniProtKB-SubCell"/>
</dbReference>
<dbReference type="InterPro" id="IPR013525">
    <property type="entry name" value="ABC2_TM"/>
</dbReference>
<dbReference type="EMBL" id="NIBL01000001">
    <property type="protein sequence ID" value="OUZ18862.1"/>
    <property type="molecule type" value="Genomic_DNA"/>
</dbReference>
<evidence type="ECO:0000256" key="4">
    <source>
        <dbReference type="ARBA" id="ARBA00022475"/>
    </source>
</evidence>
<dbReference type="AlphaFoldDB" id="A0A200I164"/>
<feature type="transmembrane region" description="Helical" evidence="9">
    <location>
        <begin position="137"/>
        <end position="161"/>
    </location>
</feature>
<evidence type="ECO:0000313" key="12">
    <source>
        <dbReference type="Proteomes" id="UP000196503"/>
    </source>
</evidence>
<evidence type="ECO:0000313" key="11">
    <source>
        <dbReference type="EMBL" id="OUZ18862.1"/>
    </source>
</evidence>
<evidence type="ECO:0000256" key="9">
    <source>
        <dbReference type="RuleBase" id="RU361157"/>
    </source>
</evidence>
<keyword evidence="8 9" id="KW-0472">Membrane</keyword>
<evidence type="ECO:0000256" key="8">
    <source>
        <dbReference type="ARBA" id="ARBA00023136"/>
    </source>
</evidence>
<keyword evidence="7 9" id="KW-1133">Transmembrane helix</keyword>
<comment type="subcellular location">
    <subcellularLocation>
        <location evidence="1">Cell inner membrane</location>
        <topology evidence="1">Multi-pass membrane protein</topology>
    </subcellularLocation>
    <subcellularLocation>
        <location evidence="9">Cell membrane</location>
        <topology evidence="9">Multi-pass membrane protein</topology>
    </subcellularLocation>
</comment>
<sequence length="265" mass="30598">MFDKKNRILLKELVKTDFKLRYQGSVIGYIWSVLKPLMLFAVMYVVFIYFLRFGADVPHFAVALLLGMVLWSFFTETTNLGLMSVVSKGDLLRKLSFPTEIIVISVSLNALINLLISLVIVFIFGLVNHVDISKFAFLTPLLLVELYAFSLGVAFILATIYVRFRDIAPIWEVFLQIGMYLTPIIYPVTLVMQKSTFFAKLFLLNPMAQIIQDMRYLLTSKVNITVWQMINHKWIVAIPYIIPFIVLAYGYYVFKKNSKKFAEII</sequence>
<keyword evidence="3 9" id="KW-0813">Transport</keyword>
<feature type="transmembrane region" description="Helical" evidence="9">
    <location>
        <begin position="29"/>
        <end position="51"/>
    </location>
</feature>
<dbReference type="PANTHER" id="PTHR30413:SF8">
    <property type="entry name" value="TRANSPORT PERMEASE PROTEIN"/>
    <property type="match status" value="1"/>
</dbReference>
<keyword evidence="6 9" id="KW-0812">Transmembrane</keyword>
<dbReference type="GO" id="GO:0015920">
    <property type="term" value="P:lipopolysaccharide transport"/>
    <property type="evidence" value="ECO:0007669"/>
    <property type="project" value="TreeGrafter"/>
</dbReference>
<evidence type="ECO:0000256" key="5">
    <source>
        <dbReference type="ARBA" id="ARBA00022519"/>
    </source>
</evidence>
<evidence type="ECO:0000259" key="10">
    <source>
        <dbReference type="PROSITE" id="PS51012"/>
    </source>
</evidence>
<evidence type="ECO:0000256" key="2">
    <source>
        <dbReference type="ARBA" id="ARBA00007783"/>
    </source>
</evidence>
<keyword evidence="5" id="KW-0997">Cell inner membrane</keyword>
<proteinExistence type="inferred from homology"/>
<dbReference type="PANTHER" id="PTHR30413">
    <property type="entry name" value="INNER MEMBRANE TRANSPORT PERMEASE"/>
    <property type="match status" value="1"/>
</dbReference>
<feature type="transmembrane region" description="Helical" evidence="9">
    <location>
        <begin position="57"/>
        <end position="74"/>
    </location>
</feature>
<dbReference type="InterPro" id="IPR047817">
    <property type="entry name" value="ABC2_TM_bact-type"/>
</dbReference>
<reference evidence="11 12" key="1">
    <citation type="submission" date="2017-05" db="EMBL/GenBank/DDBJ databases">
        <title>The Genome Sequence of Enterococcus faecium 2D5_DIV0622.</title>
        <authorList>
            <consortium name="The Broad Institute Genomics Platform"/>
            <consortium name="The Broad Institute Genomic Center for Infectious Diseases"/>
            <person name="Earl A."/>
            <person name="Manson A."/>
            <person name="Schwartman J."/>
            <person name="Gilmore M."/>
            <person name="Abouelleil A."/>
            <person name="Cao P."/>
            <person name="Chapman S."/>
            <person name="Cusick C."/>
            <person name="Shea T."/>
            <person name="Young S."/>
            <person name="Neafsey D."/>
            <person name="Nusbaum C."/>
            <person name="Birren B."/>
        </authorList>
    </citation>
    <scope>NUCLEOTIDE SEQUENCE [LARGE SCALE GENOMIC DNA]</scope>
    <source>
        <strain evidence="11 12">2D5_DIV0622</strain>
    </source>
</reference>
<organism evidence="11 12">
    <name type="scientific">Enterococcus cecorum</name>
    <dbReference type="NCBI Taxonomy" id="44008"/>
    <lineage>
        <taxon>Bacteria</taxon>
        <taxon>Bacillati</taxon>
        <taxon>Bacillota</taxon>
        <taxon>Bacilli</taxon>
        <taxon>Lactobacillales</taxon>
        <taxon>Enterococcaceae</taxon>
        <taxon>Enterococcus</taxon>
    </lineage>
</organism>